<evidence type="ECO:0000313" key="2">
    <source>
        <dbReference type="Proteomes" id="UP000247810"/>
    </source>
</evidence>
<gene>
    <name evidence="1" type="ORF">BO71DRAFT_396380</name>
</gene>
<keyword evidence="2" id="KW-1185">Reference proteome</keyword>
<protein>
    <submittedName>
        <fullName evidence="1">Uncharacterized protein</fullName>
    </submittedName>
</protein>
<reference evidence="1 2" key="1">
    <citation type="submission" date="2018-02" db="EMBL/GenBank/DDBJ databases">
        <title>The genomes of Aspergillus section Nigri reveals drivers in fungal speciation.</title>
        <authorList>
            <consortium name="DOE Joint Genome Institute"/>
            <person name="Vesth T.C."/>
            <person name="Nybo J."/>
            <person name="Theobald S."/>
            <person name="Brandl J."/>
            <person name="Frisvad J.C."/>
            <person name="Nielsen K.F."/>
            <person name="Lyhne E.K."/>
            <person name="Kogle M.E."/>
            <person name="Kuo A."/>
            <person name="Riley R."/>
            <person name="Clum A."/>
            <person name="Nolan M."/>
            <person name="Lipzen A."/>
            <person name="Salamov A."/>
            <person name="Henrissat B."/>
            <person name="Wiebenga A."/>
            <person name="De vries R.P."/>
            <person name="Grigoriev I.V."/>
            <person name="Mortensen U.H."/>
            <person name="Andersen M.R."/>
            <person name="Baker S.E."/>
        </authorList>
    </citation>
    <scope>NUCLEOTIDE SEQUENCE [LARGE SCALE GENOMIC DNA]</scope>
    <source>
        <strain evidence="1 2">CBS 707.79</strain>
    </source>
</reference>
<dbReference type="OrthoDB" id="4500730at2759"/>
<dbReference type="EMBL" id="KZ825827">
    <property type="protein sequence ID" value="PYH97244.1"/>
    <property type="molecule type" value="Genomic_DNA"/>
</dbReference>
<name>A0A319DK96_9EURO</name>
<dbReference type="STRING" id="1448320.A0A319DK96"/>
<dbReference type="VEuPathDB" id="FungiDB:BO71DRAFT_396380"/>
<organism evidence="1 2">
    <name type="scientific">Aspergillus ellipticus CBS 707.79</name>
    <dbReference type="NCBI Taxonomy" id="1448320"/>
    <lineage>
        <taxon>Eukaryota</taxon>
        <taxon>Fungi</taxon>
        <taxon>Dikarya</taxon>
        <taxon>Ascomycota</taxon>
        <taxon>Pezizomycotina</taxon>
        <taxon>Eurotiomycetes</taxon>
        <taxon>Eurotiomycetidae</taxon>
        <taxon>Eurotiales</taxon>
        <taxon>Aspergillaceae</taxon>
        <taxon>Aspergillus</taxon>
        <taxon>Aspergillus subgen. Circumdati</taxon>
    </lineage>
</organism>
<proteinExistence type="predicted"/>
<dbReference type="AlphaFoldDB" id="A0A319DK96"/>
<evidence type="ECO:0000313" key="1">
    <source>
        <dbReference type="EMBL" id="PYH97244.1"/>
    </source>
</evidence>
<accession>A0A319DK96</accession>
<dbReference type="Proteomes" id="UP000247810">
    <property type="component" value="Unassembled WGS sequence"/>
</dbReference>
<sequence length="85" mass="9524">MYSPNNLMEITSEKLEKLEQIQENHLKACQNLRIEDPECPRLPGIVTSAVLKFWQPVGIWAIVEIIIKKVVQGALLTDAVGLGKI</sequence>